<feature type="transmembrane region" description="Helical" evidence="2">
    <location>
        <begin position="45"/>
        <end position="65"/>
    </location>
</feature>
<accession>A0AAN6JSX0</accession>
<evidence type="ECO:0000256" key="1">
    <source>
        <dbReference type="SAM" id="MobiDB-lite"/>
    </source>
</evidence>
<keyword evidence="2" id="KW-1133">Transmembrane helix</keyword>
<feature type="region of interest" description="Disordered" evidence="1">
    <location>
        <begin position="171"/>
        <end position="202"/>
    </location>
</feature>
<name>A0AAN6JSX0_9BASI</name>
<proteinExistence type="predicted"/>
<comment type="caution">
    <text evidence="3">The sequence shown here is derived from an EMBL/GenBank/DDBJ whole genome shotgun (WGS) entry which is preliminary data.</text>
</comment>
<feature type="region of interest" description="Disordered" evidence="1">
    <location>
        <begin position="215"/>
        <end position="234"/>
    </location>
</feature>
<dbReference type="AlphaFoldDB" id="A0AAN6JSX0"/>
<organism evidence="3 4">
    <name type="scientific">Tilletia horrida</name>
    <dbReference type="NCBI Taxonomy" id="155126"/>
    <lineage>
        <taxon>Eukaryota</taxon>
        <taxon>Fungi</taxon>
        <taxon>Dikarya</taxon>
        <taxon>Basidiomycota</taxon>
        <taxon>Ustilaginomycotina</taxon>
        <taxon>Exobasidiomycetes</taxon>
        <taxon>Tilletiales</taxon>
        <taxon>Tilletiaceae</taxon>
        <taxon>Tilletia</taxon>
    </lineage>
</organism>
<sequence>MPSTSASTRKRKHNNAAAAALSSTDPKRAPAGPLPSKPTTRLERLLFLLLLSTLTLLLLHAYRLYARPYFVALTDSHTYTSPFASTLDNVKGVFKLGAKVVTRSDPEPGASENEGAGIKDFLMDMVTEDNTIEDQGLEEEGYTYGSLNDMLDAVYGKDRVEGEYAFKKGDRFHLGKQPSDGEDVKESAQKMAAQGSRDERKSRFRKLAAALKGLSNNAQDEGTIADDVNQAAEL</sequence>
<feature type="region of interest" description="Disordered" evidence="1">
    <location>
        <begin position="1"/>
        <end position="36"/>
    </location>
</feature>
<keyword evidence="4" id="KW-1185">Reference proteome</keyword>
<evidence type="ECO:0000313" key="4">
    <source>
        <dbReference type="Proteomes" id="UP001176517"/>
    </source>
</evidence>
<dbReference type="Proteomes" id="UP001176517">
    <property type="component" value="Unassembled WGS sequence"/>
</dbReference>
<reference evidence="3" key="1">
    <citation type="journal article" date="2023" name="PhytoFront">
        <title>Draft Genome Resources of Seven Strains of Tilletia horrida, Causal Agent of Kernel Smut of Rice.</title>
        <authorList>
            <person name="Khanal S."/>
            <person name="Antony Babu S."/>
            <person name="Zhou X.G."/>
        </authorList>
    </citation>
    <scope>NUCLEOTIDE SEQUENCE</scope>
    <source>
        <strain evidence="3">TX6</strain>
    </source>
</reference>
<keyword evidence="2" id="KW-0472">Membrane</keyword>
<dbReference type="EMBL" id="JAPDMZ010000049">
    <property type="protein sequence ID" value="KAK0553549.1"/>
    <property type="molecule type" value="Genomic_DNA"/>
</dbReference>
<keyword evidence="2" id="KW-0812">Transmembrane</keyword>
<evidence type="ECO:0000256" key="2">
    <source>
        <dbReference type="SAM" id="Phobius"/>
    </source>
</evidence>
<protein>
    <submittedName>
        <fullName evidence="3">Uncharacterized protein</fullName>
    </submittedName>
</protein>
<gene>
    <name evidence="3" type="ORF">OC846_002470</name>
</gene>
<evidence type="ECO:0000313" key="3">
    <source>
        <dbReference type="EMBL" id="KAK0553549.1"/>
    </source>
</evidence>